<evidence type="ECO:0000313" key="2">
    <source>
        <dbReference type="Proteomes" id="UP000247584"/>
    </source>
</evidence>
<proteinExistence type="predicted"/>
<dbReference type="RefSeq" id="WP_101055590.1">
    <property type="nucleotide sequence ID" value="NZ_BMXX01000003.1"/>
</dbReference>
<evidence type="ECO:0000313" key="1">
    <source>
        <dbReference type="EMBL" id="PYE60468.1"/>
    </source>
</evidence>
<organism evidence="1 2">
    <name type="scientific">Shewanella chilikensis</name>
    <dbReference type="NCBI Taxonomy" id="558541"/>
    <lineage>
        <taxon>Bacteria</taxon>
        <taxon>Pseudomonadati</taxon>
        <taxon>Pseudomonadota</taxon>
        <taxon>Gammaproteobacteria</taxon>
        <taxon>Alteromonadales</taxon>
        <taxon>Shewanellaceae</taxon>
        <taxon>Shewanella</taxon>
    </lineage>
</organism>
<reference evidence="1 2" key="1">
    <citation type="submission" date="2018-06" db="EMBL/GenBank/DDBJ databases">
        <title>Genomic Encyclopedia of Type Strains, Phase III (KMG-III): the genomes of soil and plant-associated and newly described type strains.</title>
        <authorList>
            <person name="Whitman W."/>
        </authorList>
    </citation>
    <scope>NUCLEOTIDE SEQUENCE [LARGE SCALE GENOMIC DNA]</scope>
    <source>
        <strain evidence="1 2">JC5</strain>
    </source>
</reference>
<comment type="caution">
    <text evidence="1">The sequence shown here is derived from an EMBL/GenBank/DDBJ whole genome shotgun (WGS) entry which is preliminary data.</text>
</comment>
<sequence>MSNNYDLIRGAILNKQQVFADYDGHPREMCPHVIGTKNGREQALFYQFGGSSSSGPIVPNSPQNWRCMPVDRLDNIRIVNGEWHTGDNHSRPQTCVDLIDVEADV</sequence>
<name>A0ABX5PS15_9GAMM</name>
<accession>A0ABX5PS15</accession>
<keyword evidence="2" id="KW-1185">Reference proteome</keyword>
<gene>
    <name evidence="1" type="ORF">C8J23_10381</name>
</gene>
<protein>
    <submittedName>
        <fullName evidence="1">Uncharacterized protein</fullName>
    </submittedName>
</protein>
<dbReference type="Proteomes" id="UP000247584">
    <property type="component" value="Unassembled WGS sequence"/>
</dbReference>
<dbReference type="EMBL" id="QJSY01000003">
    <property type="protein sequence ID" value="PYE60468.1"/>
    <property type="molecule type" value="Genomic_DNA"/>
</dbReference>